<sequence length="133" mass="13930">MKFSTSFFALLSATTSALGAAIVSPTAGQVLSASQPFNLTFASQRIFKESSNKIDVVISQTDGSFPGALVVRDMLATSSDPRDGSAIYTVMVTPQSLCCGGVEGNRTLYVLEDYNAFGGLSGLAMLSIPVTFQ</sequence>
<protein>
    <submittedName>
        <fullName evidence="2">Uncharacterized protein</fullName>
    </submittedName>
</protein>
<keyword evidence="3" id="KW-1185">Reference proteome</keyword>
<dbReference type="Proteomes" id="UP001222325">
    <property type="component" value="Unassembled WGS sequence"/>
</dbReference>
<evidence type="ECO:0000313" key="3">
    <source>
        <dbReference type="Proteomes" id="UP001222325"/>
    </source>
</evidence>
<gene>
    <name evidence="2" type="ORF">B0H15DRAFT_1020743</name>
</gene>
<proteinExistence type="predicted"/>
<feature type="signal peptide" evidence="1">
    <location>
        <begin position="1"/>
        <end position="19"/>
    </location>
</feature>
<comment type="caution">
    <text evidence="2">The sequence shown here is derived from an EMBL/GenBank/DDBJ whole genome shotgun (WGS) entry which is preliminary data.</text>
</comment>
<evidence type="ECO:0000313" key="2">
    <source>
        <dbReference type="EMBL" id="KAJ7093311.1"/>
    </source>
</evidence>
<organism evidence="2 3">
    <name type="scientific">Mycena belliarum</name>
    <dbReference type="NCBI Taxonomy" id="1033014"/>
    <lineage>
        <taxon>Eukaryota</taxon>
        <taxon>Fungi</taxon>
        <taxon>Dikarya</taxon>
        <taxon>Basidiomycota</taxon>
        <taxon>Agaricomycotina</taxon>
        <taxon>Agaricomycetes</taxon>
        <taxon>Agaricomycetidae</taxon>
        <taxon>Agaricales</taxon>
        <taxon>Marasmiineae</taxon>
        <taxon>Mycenaceae</taxon>
        <taxon>Mycena</taxon>
    </lineage>
</organism>
<evidence type="ECO:0000256" key="1">
    <source>
        <dbReference type="SAM" id="SignalP"/>
    </source>
</evidence>
<reference evidence="2" key="1">
    <citation type="submission" date="2023-03" db="EMBL/GenBank/DDBJ databases">
        <title>Massive genome expansion in bonnet fungi (Mycena s.s.) driven by repeated elements and novel gene families across ecological guilds.</title>
        <authorList>
            <consortium name="Lawrence Berkeley National Laboratory"/>
            <person name="Harder C.B."/>
            <person name="Miyauchi S."/>
            <person name="Viragh M."/>
            <person name="Kuo A."/>
            <person name="Thoen E."/>
            <person name="Andreopoulos B."/>
            <person name="Lu D."/>
            <person name="Skrede I."/>
            <person name="Drula E."/>
            <person name="Henrissat B."/>
            <person name="Morin E."/>
            <person name="Kohler A."/>
            <person name="Barry K."/>
            <person name="LaButti K."/>
            <person name="Morin E."/>
            <person name="Salamov A."/>
            <person name="Lipzen A."/>
            <person name="Mereny Z."/>
            <person name="Hegedus B."/>
            <person name="Baldrian P."/>
            <person name="Stursova M."/>
            <person name="Weitz H."/>
            <person name="Taylor A."/>
            <person name="Grigoriev I.V."/>
            <person name="Nagy L.G."/>
            <person name="Martin F."/>
            <person name="Kauserud H."/>
        </authorList>
    </citation>
    <scope>NUCLEOTIDE SEQUENCE</scope>
    <source>
        <strain evidence="2">CBHHK173m</strain>
    </source>
</reference>
<accession>A0AAD6XUB2</accession>
<keyword evidence="1" id="KW-0732">Signal</keyword>
<dbReference type="AlphaFoldDB" id="A0AAD6XUB2"/>
<name>A0AAD6XUB2_9AGAR</name>
<feature type="chain" id="PRO_5042034439" evidence="1">
    <location>
        <begin position="20"/>
        <end position="133"/>
    </location>
</feature>
<dbReference type="EMBL" id="JARJCN010000016">
    <property type="protein sequence ID" value="KAJ7093311.1"/>
    <property type="molecule type" value="Genomic_DNA"/>
</dbReference>